<dbReference type="InterPro" id="IPR051162">
    <property type="entry name" value="T4SS_component"/>
</dbReference>
<evidence type="ECO:0000313" key="4">
    <source>
        <dbReference type="Proteomes" id="UP000758611"/>
    </source>
</evidence>
<accession>A0A930DXS8</accession>
<dbReference type="InterPro" id="IPR027417">
    <property type="entry name" value="P-loop_NTPase"/>
</dbReference>
<comment type="caution">
    <text evidence="3">The sequence shown here is derived from an EMBL/GenBank/DDBJ whole genome shotgun (WGS) entry which is preliminary data.</text>
</comment>
<dbReference type="AlphaFoldDB" id="A0A930DXS8"/>
<evidence type="ECO:0000313" key="3">
    <source>
        <dbReference type="EMBL" id="MBF1306209.1"/>
    </source>
</evidence>
<dbReference type="SUPFAM" id="SSF52540">
    <property type="entry name" value="P-loop containing nucleoside triphosphate hydrolases"/>
    <property type="match status" value="1"/>
</dbReference>
<feature type="transmembrane region" description="Helical" evidence="1">
    <location>
        <begin position="99"/>
        <end position="120"/>
    </location>
</feature>
<dbReference type="PANTHER" id="PTHR30121:SF6">
    <property type="entry name" value="SLR6007 PROTEIN"/>
    <property type="match status" value="1"/>
</dbReference>
<feature type="transmembrane region" description="Helical" evidence="1">
    <location>
        <begin position="76"/>
        <end position="93"/>
    </location>
</feature>
<keyword evidence="1" id="KW-0812">Transmembrane</keyword>
<evidence type="ECO:0000259" key="2">
    <source>
        <dbReference type="Pfam" id="PF12696"/>
    </source>
</evidence>
<reference evidence="3" key="1">
    <citation type="submission" date="2020-04" db="EMBL/GenBank/DDBJ databases">
        <title>Deep metagenomics examines the oral microbiome during advanced dental caries in children, revealing novel taxa and co-occurrences with host molecules.</title>
        <authorList>
            <person name="Baker J.L."/>
            <person name="Morton J.T."/>
            <person name="Dinis M."/>
            <person name="Alvarez R."/>
            <person name="Tran N.C."/>
            <person name="Knight R."/>
            <person name="Edlund A."/>
        </authorList>
    </citation>
    <scope>NUCLEOTIDE SEQUENCE</scope>
    <source>
        <strain evidence="3">JCVI_23_bin.11</strain>
    </source>
</reference>
<feature type="domain" description="TraD/TraG TraM recognition site" evidence="2">
    <location>
        <begin position="633"/>
        <end position="720"/>
    </location>
</feature>
<dbReference type="PANTHER" id="PTHR30121">
    <property type="entry name" value="UNCHARACTERIZED PROTEIN YJGR-RELATED"/>
    <property type="match status" value="1"/>
</dbReference>
<feature type="transmembrane region" description="Helical" evidence="1">
    <location>
        <begin position="47"/>
        <end position="64"/>
    </location>
</feature>
<dbReference type="InterPro" id="IPR032689">
    <property type="entry name" value="TraG-D_C"/>
</dbReference>
<organism evidence="3 4">
    <name type="scientific">Parvimonas micra</name>
    <dbReference type="NCBI Taxonomy" id="33033"/>
    <lineage>
        <taxon>Bacteria</taxon>
        <taxon>Bacillati</taxon>
        <taxon>Bacillota</taxon>
        <taxon>Tissierellia</taxon>
        <taxon>Tissierellales</taxon>
        <taxon>Peptoniphilaceae</taxon>
        <taxon>Parvimonas</taxon>
    </lineage>
</organism>
<dbReference type="EMBL" id="JABZRE010000001">
    <property type="protein sequence ID" value="MBF1306209.1"/>
    <property type="molecule type" value="Genomic_DNA"/>
</dbReference>
<name>A0A930DXS8_9FIRM</name>
<dbReference type="Proteomes" id="UP000758611">
    <property type="component" value="Unassembled WGS sequence"/>
</dbReference>
<feature type="transmembrane region" description="Helical" evidence="1">
    <location>
        <begin position="9"/>
        <end position="27"/>
    </location>
</feature>
<dbReference type="CDD" id="cd01127">
    <property type="entry name" value="TrwB_TraG_TraD_VirD4"/>
    <property type="match status" value="1"/>
</dbReference>
<keyword evidence="1" id="KW-0472">Membrane</keyword>
<keyword evidence="1" id="KW-1133">Transmembrane helix</keyword>
<proteinExistence type="predicted"/>
<evidence type="ECO:0000256" key="1">
    <source>
        <dbReference type="SAM" id="Phobius"/>
    </source>
</evidence>
<dbReference type="RefSeq" id="WP_278476619.1">
    <property type="nucleotide sequence ID" value="NZ_JABZRE010000001.1"/>
</dbReference>
<sequence>MLDKLKNQLWSIASIFSAFVFWLVYTFKTIQYKHLSNNLIDTSNFKVVPIWIIFVIASYVLYRIAKKDENGLLKKINYWFNPYFYLLAVFYLIGNPFPAILGFGSFASIIAVLIKIGLVLRMQKMPYDNYMNKDQKKEEEITQLEVNPGDFVIGEIYKRNLDESGETPPDEDDYIPANKTAVVPLRDRFVHFLALGVTGSGKTSQSLLPMFNRDFTSDNFRFANIDVVQMGQIVLEPKGDFAKATWAMGKIKESEKKNNYIAFLLDVDEKIKRKINDLAGQRTDYLNKISGRPLTKDEAKELKEIEKLLSNKSALSKLSTNEEIEKRSKRRDLILARDGSPLTISEENHRILVDNSIRNLLMIRKELPNYLQLDYDWLDELTPFALFRFSSLLTDMIANPSDIKVSWNLFVNQDPQQKRDLVMLFDPSARKSLCFNPLFGPEETAVATIKETLISFMGDSSSYFKNSAETLLQNAVKVVKRVFGDDATLMHLNDVLTNNNGRGDEILRQLGMVSTTSQKATENKDIHGWFQTDYYAGLKGLKGGGKSWEHTSGIRSILANLLDSKRVRSVLCPPPGVGTDLNFDEILRTGDKVSISTSTGLSDKIGGMLGSFLMLQLQAAIFRRTGDENTRTPVILYIDEFQDYANSEFEAVLTKGRSYVVSATMATQTLGIVADKAGEGLVQNLRSNARNVIVYPGASETDADYFMKRFGTVESLKVKTTISKEVDRYKIDEIKTQLGLNDAPRESIVEDSKEIDRFTKGQIMFGPNYRRRGIGNNDSFGYIYYMVIIKNSPQPPSVAKINYIPKDLKELSDKLVAAYDQTNRLKDSDEDAILDNESQVDPFNKEKQFKEESLTTLSTSGFNNSFESDPMSLTRNLNGSTNDFELNQTTIEMPKLDKVDLSNSFSQEVPDFSSIESDFKKIPEIESPSFDNINLNLDPPSFDSFDIKI</sequence>
<protein>
    <submittedName>
        <fullName evidence="3">Type IV secretory system conjugative DNA transfer family protein</fullName>
    </submittedName>
</protein>
<dbReference type="Gene3D" id="3.40.50.300">
    <property type="entry name" value="P-loop containing nucleotide triphosphate hydrolases"/>
    <property type="match status" value="1"/>
</dbReference>
<gene>
    <name evidence="3" type="ORF">HXM94_00205</name>
</gene>
<dbReference type="Pfam" id="PF12696">
    <property type="entry name" value="TraG-D_C"/>
    <property type="match status" value="1"/>
</dbReference>